<proteinExistence type="predicted"/>
<dbReference type="AlphaFoldDB" id="A0A1I7T6W6"/>
<protein>
    <submittedName>
        <fullName evidence="3">Ovate family protein</fullName>
    </submittedName>
</protein>
<dbReference type="Proteomes" id="UP000095282">
    <property type="component" value="Unplaced"/>
</dbReference>
<accession>A0A1I7T6W6</accession>
<feature type="compositionally biased region" description="Basic and acidic residues" evidence="1">
    <location>
        <begin position="18"/>
        <end position="30"/>
    </location>
</feature>
<feature type="compositionally biased region" description="Polar residues" evidence="1">
    <location>
        <begin position="32"/>
        <end position="41"/>
    </location>
</feature>
<organism evidence="2 3">
    <name type="scientific">Caenorhabditis tropicalis</name>
    <dbReference type="NCBI Taxonomy" id="1561998"/>
    <lineage>
        <taxon>Eukaryota</taxon>
        <taxon>Metazoa</taxon>
        <taxon>Ecdysozoa</taxon>
        <taxon>Nematoda</taxon>
        <taxon>Chromadorea</taxon>
        <taxon>Rhabditida</taxon>
        <taxon>Rhabditina</taxon>
        <taxon>Rhabditomorpha</taxon>
        <taxon>Rhabditoidea</taxon>
        <taxon>Rhabditidae</taxon>
        <taxon>Peloderinae</taxon>
        <taxon>Caenorhabditis</taxon>
    </lineage>
</organism>
<name>A0A1I7T6W6_9PELO</name>
<evidence type="ECO:0000313" key="2">
    <source>
        <dbReference type="Proteomes" id="UP000095282"/>
    </source>
</evidence>
<evidence type="ECO:0000313" key="3">
    <source>
        <dbReference type="WBParaSite" id="Csp11.Scaffold525.g2993.t2"/>
    </source>
</evidence>
<reference evidence="3" key="1">
    <citation type="submission" date="2016-11" db="UniProtKB">
        <authorList>
            <consortium name="WormBaseParasite"/>
        </authorList>
    </citation>
    <scope>IDENTIFICATION</scope>
</reference>
<feature type="region of interest" description="Disordered" evidence="1">
    <location>
        <begin position="1"/>
        <end position="41"/>
    </location>
</feature>
<evidence type="ECO:0000256" key="1">
    <source>
        <dbReference type="SAM" id="MobiDB-lite"/>
    </source>
</evidence>
<keyword evidence="2" id="KW-1185">Reference proteome</keyword>
<dbReference type="WBParaSite" id="Csp11.Scaffold525.g2993.t2">
    <property type="protein sequence ID" value="Csp11.Scaffold525.g2993.t2"/>
    <property type="gene ID" value="Csp11.Scaffold525.g2993"/>
</dbReference>
<sequence length="83" mass="10076">MSKRPAPEAFYDSDDEEKMDRRNETHRFLERQQASAQPSTHQPEYCLMELLVDDFLRCSHNFMEELNKMYNEKQEEVQMEVED</sequence>